<dbReference type="EMBL" id="LR746270">
    <property type="protein sequence ID" value="CAA7399618.1"/>
    <property type="molecule type" value="Genomic_DNA"/>
</dbReference>
<organism evidence="2 3">
    <name type="scientific">Spirodela intermedia</name>
    <name type="common">Intermediate duckweed</name>
    <dbReference type="NCBI Taxonomy" id="51605"/>
    <lineage>
        <taxon>Eukaryota</taxon>
        <taxon>Viridiplantae</taxon>
        <taxon>Streptophyta</taxon>
        <taxon>Embryophyta</taxon>
        <taxon>Tracheophyta</taxon>
        <taxon>Spermatophyta</taxon>
        <taxon>Magnoliopsida</taxon>
        <taxon>Liliopsida</taxon>
        <taxon>Araceae</taxon>
        <taxon>Lemnoideae</taxon>
        <taxon>Spirodela</taxon>
    </lineage>
</organism>
<dbReference type="OrthoDB" id="1925139at2759"/>
<proteinExistence type="predicted"/>
<keyword evidence="3" id="KW-1185">Reference proteome</keyword>
<accession>A0A7I8KRA6</accession>
<feature type="compositionally biased region" description="Basic and acidic residues" evidence="1">
    <location>
        <begin position="61"/>
        <end position="75"/>
    </location>
</feature>
<evidence type="ECO:0000313" key="2">
    <source>
        <dbReference type="EMBL" id="CAA7399618.1"/>
    </source>
</evidence>
<sequence>MALRDLPVKTRTAVAKEREEPLPDFTIIPGSKRHLSERPLSPLHPSASCSSANGHLVYVRRKVEDSGRGGTRDDMEMAPSAKSSISHRDEMKRLSYEQEHSQEPKSSHFQSFSPCALGEPTTGFSSEELTCTAASTGGPAQAHSPSPSRVHWKERFLRLQTFLKACDQADQEEYIQMLRSLSSVARSKHAVELEKRAIHLLMEEGKELKRMQLLNVLGKISPNQA</sequence>
<dbReference type="PANTHER" id="PTHR34555:SF1">
    <property type="entry name" value="INTEGRAL MEMBRANE HEMOLYSIN-III-LIKE PROTEIN"/>
    <property type="match status" value="1"/>
</dbReference>
<feature type="region of interest" description="Disordered" evidence="1">
    <location>
        <begin position="1"/>
        <end position="114"/>
    </location>
</feature>
<protein>
    <submittedName>
        <fullName evidence="2">Uncharacterized protein</fullName>
    </submittedName>
</protein>
<dbReference type="Proteomes" id="UP000663760">
    <property type="component" value="Chromosome 7"/>
</dbReference>
<name>A0A7I8KRA6_SPIIN</name>
<evidence type="ECO:0000313" key="3">
    <source>
        <dbReference type="Proteomes" id="UP000663760"/>
    </source>
</evidence>
<evidence type="ECO:0000256" key="1">
    <source>
        <dbReference type="SAM" id="MobiDB-lite"/>
    </source>
</evidence>
<reference evidence="2" key="1">
    <citation type="submission" date="2020-02" db="EMBL/GenBank/DDBJ databases">
        <authorList>
            <person name="Scholz U."/>
            <person name="Mascher M."/>
            <person name="Fiebig A."/>
        </authorList>
    </citation>
    <scope>NUCLEOTIDE SEQUENCE</scope>
</reference>
<dbReference type="PANTHER" id="PTHR34555">
    <property type="entry name" value="INTEGRAL MEMBRANE HEMOLYSIN-III-LIKE PROTEIN"/>
    <property type="match status" value="1"/>
</dbReference>
<gene>
    <name evidence="2" type="ORF">SI8410_07010288</name>
</gene>
<feature type="compositionally biased region" description="Basic and acidic residues" evidence="1">
    <location>
        <begin position="86"/>
        <end position="106"/>
    </location>
</feature>
<dbReference type="AlphaFoldDB" id="A0A7I8KRA6"/>